<dbReference type="GO" id="GO:0005789">
    <property type="term" value="C:endoplasmic reticulum membrane"/>
    <property type="evidence" value="ECO:0007669"/>
    <property type="project" value="UniProtKB-SubCell"/>
</dbReference>
<evidence type="ECO:0000256" key="2">
    <source>
        <dbReference type="ARBA" id="ARBA00009140"/>
    </source>
</evidence>
<evidence type="ECO:0000256" key="9">
    <source>
        <dbReference type="ARBA" id="ARBA00023136"/>
    </source>
</evidence>
<evidence type="ECO:0000256" key="5">
    <source>
        <dbReference type="ARBA" id="ARBA00022679"/>
    </source>
</evidence>
<feature type="transmembrane region" description="Helical" evidence="10">
    <location>
        <begin position="12"/>
        <end position="29"/>
    </location>
</feature>
<name>A0A132NT63_GIAIN</name>
<feature type="transmembrane region" description="Helical" evidence="10">
    <location>
        <begin position="78"/>
        <end position="97"/>
    </location>
</feature>
<dbReference type="EMBL" id="JXTI01000077">
    <property type="protein sequence ID" value="KWX13247.1"/>
    <property type="molecule type" value="Genomic_DNA"/>
</dbReference>
<sequence>MAPPDMFVEPIPSIRIFTLIVSLIIYHTLDFVLHNRCHPQPISFNACLCSIEYVAAFAFALTEYCLEYFLCSWKRSTPLITICYAVGLTGMVLGDGLRKLAMVQNAVGFTHKIATVRKEEHKLVLSGVYRLFRHPGYLGWFIWAVSTQVMLANPLSIMIYICISCRFFSERIAYEEETLLTLFGDEYLEYMKRTRCYIPFTSTARDITGNSPSHKAIAH</sequence>
<evidence type="ECO:0000256" key="4">
    <source>
        <dbReference type="ARBA" id="ARBA00022603"/>
    </source>
</evidence>
<evidence type="ECO:0000313" key="11">
    <source>
        <dbReference type="EMBL" id="KWX13247.1"/>
    </source>
</evidence>
<keyword evidence="8 10" id="KW-1133">Transmembrane helix</keyword>
<dbReference type="Proteomes" id="UP000070089">
    <property type="component" value="Unassembled WGS sequence"/>
</dbReference>
<dbReference type="InterPro" id="IPR007269">
    <property type="entry name" value="ICMT_MeTrfase"/>
</dbReference>
<dbReference type="EC" id="2.1.1.100" evidence="3 10"/>
<evidence type="ECO:0000256" key="10">
    <source>
        <dbReference type="RuleBase" id="RU362022"/>
    </source>
</evidence>
<keyword evidence="4 10" id="KW-0489">Methyltransferase</keyword>
<proteinExistence type="inferred from homology"/>
<evidence type="ECO:0000256" key="7">
    <source>
        <dbReference type="ARBA" id="ARBA00022692"/>
    </source>
</evidence>
<dbReference type="OrthoDB" id="422086at2759"/>
<evidence type="ECO:0000313" key="12">
    <source>
        <dbReference type="Proteomes" id="UP000070089"/>
    </source>
</evidence>
<keyword evidence="9 10" id="KW-0472">Membrane</keyword>
<dbReference type="PANTHER" id="PTHR12714">
    <property type="entry name" value="PROTEIN-S ISOPRENYLCYSTEINE O-METHYLTRANSFERASE"/>
    <property type="match status" value="1"/>
</dbReference>
<protein>
    <recommendedName>
        <fullName evidence="3 10">Protein-S-isoprenylcysteine O-methyltransferase</fullName>
        <ecNumber evidence="3 10">2.1.1.100</ecNumber>
    </recommendedName>
</protein>
<dbReference type="PANTHER" id="PTHR12714:SF9">
    <property type="entry name" value="PROTEIN-S-ISOPRENYLCYSTEINE O-METHYLTRANSFERASE"/>
    <property type="match status" value="1"/>
</dbReference>
<dbReference type="AlphaFoldDB" id="A0A132NT63"/>
<keyword evidence="5 11" id="KW-0808">Transferase</keyword>
<dbReference type="GO" id="GO:0004671">
    <property type="term" value="F:protein C-terminal S-isoprenylcysteine carboxyl O-methyltransferase activity"/>
    <property type="evidence" value="ECO:0007669"/>
    <property type="project" value="UniProtKB-EC"/>
</dbReference>
<dbReference type="InterPro" id="IPR025770">
    <property type="entry name" value="PPMT_MeTrfase"/>
</dbReference>
<evidence type="ECO:0000256" key="3">
    <source>
        <dbReference type="ARBA" id="ARBA00012151"/>
    </source>
</evidence>
<keyword evidence="7 10" id="KW-0812">Transmembrane</keyword>
<dbReference type="GO" id="GO:0032259">
    <property type="term" value="P:methylation"/>
    <property type="evidence" value="ECO:0007669"/>
    <property type="project" value="UniProtKB-KW"/>
</dbReference>
<feature type="transmembrane region" description="Helical" evidence="10">
    <location>
        <begin position="41"/>
        <end position="66"/>
    </location>
</feature>
<accession>A0A132NT63</accession>
<dbReference type="VEuPathDB" id="GiardiaDB:QR46_2767"/>
<dbReference type="Pfam" id="PF04140">
    <property type="entry name" value="ICMT"/>
    <property type="match status" value="1"/>
</dbReference>
<comment type="catalytic activity">
    <reaction evidence="10">
        <text>[protein]-C-terminal S-[(2E,6E)-farnesyl]-L-cysteine + S-adenosyl-L-methionine = [protein]-C-terminal S-[(2E,6E)-farnesyl]-L-cysteine methyl ester + S-adenosyl-L-homocysteine</text>
        <dbReference type="Rhea" id="RHEA:21672"/>
        <dbReference type="Rhea" id="RHEA-COMP:12125"/>
        <dbReference type="Rhea" id="RHEA-COMP:12126"/>
        <dbReference type="ChEBI" id="CHEBI:57856"/>
        <dbReference type="ChEBI" id="CHEBI:59789"/>
        <dbReference type="ChEBI" id="CHEBI:90510"/>
        <dbReference type="ChEBI" id="CHEBI:90511"/>
        <dbReference type="EC" id="2.1.1.100"/>
    </reaction>
</comment>
<reference evidence="11 12" key="1">
    <citation type="journal article" date="2015" name="Mol. Biochem. Parasitol.">
        <title>Identification of polymorphic genes for use in assemblage B genotyping assays through comparative genomics of multiple assemblage B Giardia duodenalis isolates.</title>
        <authorList>
            <person name="Wielinga C."/>
            <person name="Thompson R.C."/>
            <person name="Monis P."/>
            <person name="Ryan U."/>
        </authorList>
    </citation>
    <scope>NUCLEOTIDE SEQUENCE [LARGE SCALE GENOMIC DNA]</scope>
    <source>
        <strain evidence="11 12">BAH15c1</strain>
    </source>
</reference>
<dbReference type="PROSITE" id="PS51564">
    <property type="entry name" value="SAM_ICMT"/>
    <property type="match status" value="1"/>
</dbReference>
<comment type="caution">
    <text evidence="11">The sequence shown here is derived from an EMBL/GenBank/DDBJ whole genome shotgun (WGS) entry which is preliminary data.</text>
</comment>
<comment type="subcellular location">
    <subcellularLocation>
        <location evidence="10">Endoplasmic reticulum membrane</location>
        <topology evidence="10">Multi-pass membrane protein</topology>
    </subcellularLocation>
    <subcellularLocation>
        <location evidence="1">Membrane</location>
        <topology evidence="1">Multi-pass membrane protein</topology>
    </subcellularLocation>
</comment>
<keyword evidence="10" id="KW-0256">Endoplasmic reticulum</keyword>
<organism evidence="11 12">
    <name type="scientific">Giardia duodenalis assemblage B</name>
    <dbReference type="NCBI Taxonomy" id="1394984"/>
    <lineage>
        <taxon>Eukaryota</taxon>
        <taxon>Metamonada</taxon>
        <taxon>Diplomonadida</taxon>
        <taxon>Hexamitidae</taxon>
        <taxon>Giardiinae</taxon>
        <taxon>Giardia</taxon>
    </lineage>
</organism>
<keyword evidence="6 10" id="KW-0949">S-adenosyl-L-methionine</keyword>
<gene>
    <name evidence="11" type="ORF">QR46_2767</name>
</gene>
<evidence type="ECO:0000256" key="1">
    <source>
        <dbReference type="ARBA" id="ARBA00004141"/>
    </source>
</evidence>
<feature type="transmembrane region" description="Helical" evidence="10">
    <location>
        <begin position="140"/>
        <end position="163"/>
    </location>
</feature>
<dbReference type="Gene3D" id="1.20.120.1630">
    <property type="match status" value="1"/>
</dbReference>
<comment type="similarity">
    <text evidence="2 10">Belongs to the class VI-like SAM-binding methyltransferase superfamily. Isoprenylcysteine carboxyl methyltransferase family.</text>
</comment>
<evidence type="ECO:0000256" key="8">
    <source>
        <dbReference type="ARBA" id="ARBA00022989"/>
    </source>
</evidence>
<evidence type="ECO:0000256" key="6">
    <source>
        <dbReference type="ARBA" id="ARBA00022691"/>
    </source>
</evidence>